<accession>A0A5A5TJ50</accession>
<keyword evidence="2" id="KW-1185">Reference proteome</keyword>
<protein>
    <submittedName>
        <fullName evidence="1">Uncharacterized protein</fullName>
    </submittedName>
</protein>
<sequence>MKDAYIEISYSPISSEAPMILHKGARCYARSLKQTFRSSNHMYSSQTREDPYTIPAFPLTARSSSLRPQHKQRIKAKVYIVEQDEIYSEQAV</sequence>
<organism evidence="1 2">
    <name type="scientific">Dictyobacter arantiisoli</name>
    <dbReference type="NCBI Taxonomy" id="2014874"/>
    <lineage>
        <taxon>Bacteria</taxon>
        <taxon>Bacillati</taxon>
        <taxon>Chloroflexota</taxon>
        <taxon>Ktedonobacteria</taxon>
        <taxon>Ktedonobacterales</taxon>
        <taxon>Dictyobacteraceae</taxon>
        <taxon>Dictyobacter</taxon>
    </lineage>
</organism>
<dbReference type="RefSeq" id="WP_149403827.1">
    <property type="nucleotide sequence ID" value="NZ_BIXY01000089.1"/>
</dbReference>
<evidence type="ECO:0000313" key="1">
    <source>
        <dbReference type="EMBL" id="GCF10974.1"/>
    </source>
</evidence>
<dbReference type="AlphaFoldDB" id="A0A5A5TJ50"/>
<dbReference type="OrthoDB" id="164595at2"/>
<proteinExistence type="predicted"/>
<gene>
    <name evidence="1" type="ORF">KDI_45380</name>
</gene>
<dbReference type="Proteomes" id="UP000322530">
    <property type="component" value="Unassembled WGS sequence"/>
</dbReference>
<dbReference type="EMBL" id="BIXY01000089">
    <property type="protein sequence ID" value="GCF10974.1"/>
    <property type="molecule type" value="Genomic_DNA"/>
</dbReference>
<evidence type="ECO:0000313" key="2">
    <source>
        <dbReference type="Proteomes" id="UP000322530"/>
    </source>
</evidence>
<reference evidence="1 2" key="1">
    <citation type="submission" date="2019-01" db="EMBL/GenBank/DDBJ databases">
        <title>Draft genome sequence of Dictyobacter sp. Uno17.</title>
        <authorList>
            <person name="Wang C.M."/>
            <person name="Zheng Y."/>
            <person name="Sakai Y."/>
            <person name="Abe K."/>
            <person name="Yokota A."/>
            <person name="Yabe S."/>
        </authorList>
    </citation>
    <scope>NUCLEOTIDE SEQUENCE [LARGE SCALE GENOMIC DNA]</scope>
    <source>
        <strain evidence="1 2">Uno17</strain>
    </source>
</reference>
<comment type="caution">
    <text evidence="1">The sequence shown here is derived from an EMBL/GenBank/DDBJ whole genome shotgun (WGS) entry which is preliminary data.</text>
</comment>
<name>A0A5A5TJ50_9CHLR</name>